<keyword evidence="4" id="KW-1185">Reference proteome</keyword>
<name>A0ABV4LA75_9GAMM</name>
<keyword evidence="2" id="KW-0732">Signal</keyword>
<evidence type="ECO:0000256" key="1">
    <source>
        <dbReference type="SAM" id="MobiDB-lite"/>
    </source>
</evidence>
<feature type="region of interest" description="Disordered" evidence="1">
    <location>
        <begin position="42"/>
        <end position="64"/>
    </location>
</feature>
<organism evidence="3 4">
    <name type="scientific">Enterovibrio norvegicus</name>
    <dbReference type="NCBI Taxonomy" id="188144"/>
    <lineage>
        <taxon>Bacteria</taxon>
        <taxon>Pseudomonadati</taxon>
        <taxon>Pseudomonadota</taxon>
        <taxon>Gammaproteobacteria</taxon>
        <taxon>Vibrionales</taxon>
        <taxon>Vibrionaceae</taxon>
        <taxon>Enterovibrio</taxon>
    </lineage>
</organism>
<gene>
    <name evidence="3" type="ORF">ACED35_22020</name>
</gene>
<dbReference type="Proteomes" id="UP001569154">
    <property type="component" value="Unassembled WGS sequence"/>
</dbReference>
<feature type="compositionally biased region" description="Polar residues" evidence="1">
    <location>
        <begin position="46"/>
        <end position="62"/>
    </location>
</feature>
<protein>
    <submittedName>
        <fullName evidence="3">Uncharacterized protein</fullName>
    </submittedName>
</protein>
<accession>A0ABV4LA75</accession>
<reference evidence="3 4" key="1">
    <citation type="submission" date="2024-06" db="EMBL/GenBank/DDBJ databases">
        <authorList>
            <person name="Steensen K."/>
            <person name="Seneca J."/>
            <person name="Bartlau N."/>
            <person name="Yu A.X."/>
            <person name="Polz M.F."/>
        </authorList>
    </citation>
    <scope>NUCLEOTIDE SEQUENCE [LARGE SCALE GENOMIC DNA]</scope>
    <source>
        <strain evidence="3 4">1F260</strain>
    </source>
</reference>
<sequence>MKKSAVFIASAAAAVFATISYVSSMETGSSKPMVLQEDVSDISGDTELNAQTKNEQHTTLSEDASYPTPVKQLQQTLAYGLVNADAPSLPLLQGDIEQFAQSNISEDQALPNELTELKSRLNKLKQLSQ</sequence>
<evidence type="ECO:0000313" key="3">
    <source>
        <dbReference type="EMBL" id="MEZ8083799.1"/>
    </source>
</evidence>
<feature type="chain" id="PRO_5045060772" evidence="2">
    <location>
        <begin position="25"/>
        <end position="129"/>
    </location>
</feature>
<dbReference type="RefSeq" id="WP_017014046.1">
    <property type="nucleotide sequence ID" value="NZ_AJYG02000047.1"/>
</dbReference>
<evidence type="ECO:0000256" key="2">
    <source>
        <dbReference type="SAM" id="SignalP"/>
    </source>
</evidence>
<dbReference type="EMBL" id="JBGONM010000081">
    <property type="protein sequence ID" value="MEZ8083799.1"/>
    <property type="molecule type" value="Genomic_DNA"/>
</dbReference>
<evidence type="ECO:0000313" key="4">
    <source>
        <dbReference type="Proteomes" id="UP001569154"/>
    </source>
</evidence>
<feature type="signal peptide" evidence="2">
    <location>
        <begin position="1"/>
        <end position="24"/>
    </location>
</feature>
<proteinExistence type="predicted"/>
<comment type="caution">
    <text evidence="3">The sequence shown here is derived from an EMBL/GenBank/DDBJ whole genome shotgun (WGS) entry which is preliminary data.</text>
</comment>